<gene>
    <name evidence="1" type="ORF">JI741_15810</name>
</gene>
<name>A0ABS1KTX6_9BACT</name>
<proteinExistence type="predicted"/>
<reference evidence="1 2" key="1">
    <citation type="submission" date="2021-01" db="EMBL/GenBank/DDBJ databases">
        <title>Chryseolinea sp. Jin1 Genome sequencing and assembly.</title>
        <authorList>
            <person name="Kim I."/>
        </authorList>
    </citation>
    <scope>NUCLEOTIDE SEQUENCE [LARGE SCALE GENOMIC DNA]</scope>
    <source>
        <strain evidence="1 2">Jin1</strain>
    </source>
</reference>
<evidence type="ECO:0000313" key="1">
    <source>
        <dbReference type="EMBL" id="MBL0742692.1"/>
    </source>
</evidence>
<keyword evidence="2" id="KW-1185">Reference proteome</keyword>
<organism evidence="1 2">
    <name type="scientific">Chryseolinea lacunae</name>
    <dbReference type="NCBI Taxonomy" id="2801331"/>
    <lineage>
        <taxon>Bacteria</taxon>
        <taxon>Pseudomonadati</taxon>
        <taxon>Bacteroidota</taxon>
        <taxon>Cytophagia</taxon>
        <taxon>Cytophagales</taxon>
        <taxon>Fulvivirgaceae</taxon>
        <taxon>Chryseolinea</taxon>
    </lineage>
</organism>
<comment type="caution">
    <text evidence="1">The sequence shown here is derived from an EMBL/GenBank/DDBJ whole genome shotgun (WGS) entry which is preliminary data.</text>
</comment>
<sequence>METKFREGEIVIERTRPTNKLIIMRCEDGLYYCKTQEGGRRKELVYFERELRSAVTFQDSTRV</sequence>
<dbReference type="RefSeq" id="WP_202011199.1">
    <property type="nucleotide sequence ID" value="NZ_JAERRB010000005.1"/>
</dbReference>
<evidence type="ECO:0000313" key="2">
    <source>
        <dbReference type="Proteomes" id="UP000613030"/>
    </source>
</evidence>
<dbReference type="EMBL" id="JAERRB010000005">
    <property type="protein sequence ID" value="MBL0742692.1"/>
    <property type="molecule type" value="Genomic_DNA"/>
</dbReference>
<dbReference type="Proteomes" id="UP000613030">
    <property type="component" value="Unassembled WGS sequence"/>
</dbReference>
<accession>A0ABS1KTX6</accession>
<protein>
    <submittedName>
        <fullName evidence="1">Uncharacterized protein</fullName>
    </submittedName>
</protein>